<dbReference type="SMART" id="SM00025">
    <property type="entry name" value="Pumilio"/>
    <property type="match status" value="3"/>
</dbReference>
<dbReference type="PANTHER" id="PTHR13102:SF0">
    <property type="entry name" value="NUCLEOLAR PROTEIN 9"/>
    <property type="match status" value="1"/>
</dbReference>
<dbReference type="InterPro" id="IPR016024">
    <property type="entry name" value="ARM-type_fold"/>
</dbReference>
<evidence type="ECO:0000313" key="6">
    <source>
        <dbReference type="EMBL" id="KFD55561.1"/>
    </source>
</evidence>
<keyword evidence="7" id="KW-1185">Reference proteome</keyword>
<accession>A0A085MEB5</accession>
<dbReference type="Gene3D" id="1.25.10.10">
    <property type="entry name" value="Leucine-rich Repeat Variant"/>
    <property type="match status" value="2"/>
</dbReference>
<dbReference type="InterPro" id="IPR040000">
    <property type="entry name" value="NOP9"/>
</dbReference>
<evidence type="ECO:0000256" key="1">
    <source>
        <dbReference type="ARBA" id="ARBA00022737"/>
    </source>
</evidence>
<dbReference type="PANTHER" id="PTHR13102">
    <property type="entry name" value="NUCLEOLAR PROTEIN 9"/>
    <property type="match status" value="1"/>
</dbReference>
<dbReference type="GO" id="GO:0030686">
    <property type="term" value="C:90S preribosome"/>
    <property type="evidence" value="ECO:0007669"/>
    <property type="project" value="TreeGrafter"/>
</dbReference>
<dbReference type="AlphaFoldDB" id="A0A085MEB5"/>
<evidence type="ECO:0000256" key="4">
    <source>
        <dbReference type="SAM" id="MobiDB-lite"/>
    </source>
</evidence>
<feature type="repeat" description="Pumilio" evidence="3">
    <location>
        <begin position="407"/>
        <end position="444"/>
    </location>
</feature>
<dbReference type="Pfam" id="PF22493">
    <property type="entry name" value="PUF_NOP9"/>
    <property type="match status" value="1"/>
</dbReference>
<gene>
    <name evidence="6" type="ORF">M513_03613</name>
</gene>
<dbReference type="SUPFAM" id="SSF48371">
    <property type="entry name" value="ARM repeat"/>
    <property type="match status" value="1"/>
</dbReference>
<dbReference type="InterPro" id="IPR033133">
    <property type="entry name" value="PUM-HD"/>
</dbReference>
<feature type="repeat" description="Pumilio" evidence="3">
    <location>
        <begin position="578"/>
        <end position="613"/>
    </location>
</feature>
<dbReference type="Proteomes" id="UP000030764">
    <property type="component" value="Unassembled WGS sequence"/>
</dbReference>
<evidence type="ECO:0000259" key="5">
    <source>
        <dbReference type="PROSITE" id="PS50303"/>
    </source>
</evidence>
<reference evidence="6 7" key="1">
    <citation type="journal article" date="2014" name="Nat. Genet.">
        <title>Genome and transcriptome of the porcine whipworm Trichuris suis.</title>
        <authorList>
            <person name="Jex A.R."/>
            <person name="Nejsum P."/>
            <person name="Schwarz E.M."/>
            <person name="Hu L."/>
            <person name="Young N.D."/>
            <person name="Hall R.S."/>
            <person name="Korhonen P.K."/>
            <person name="Liao S."/>
            <person name="Thamsborg S."/>
            <person name="Xia J."/>
            <person name="Xu P."/>
            <person name="Wang S."/>
            <person name="Scheerlinck J.P."/>
            <person name="Hofmann A."/>
            <person name="Sternberg P.W."/>
            <person name="Wang J."/>
            <person name="Gasser R.B."/>
        </authorList>
    </citation>
    <scope>NUCLEOTIDE SEQUENCE [LARGE SCALE GENOMIC DNA]</scope>
    <source>
        <strain evidence="6">DCEP-RM93M</strain>
    </source>
</reference>
<dbReference type="GO" id="GO:0000472">
    <property type="term" value="P:endonucleolytic cleavage to generate mature 5'-end of SSU-rRNA from (SSU-rRNA, 5.8S rRNA, LSU-rRNA)"/>
    <property type="evidence" value="ECO:0007669"/>
    <property type="project" value="TreeGrafter"/>
</dbReference>
<dbReference type="GO" id="GO:0000056">
    <property type="term" value="P:ribosomal small subunit export from nucleus"/>
    <property type="evidence" value="ECO:0007669"/>
    <property type="project" value="TreeGrafter"/>
</dbReference>
<dbReference type="GO" id="GO:0005730">
    <property type="term" value="C:nucleolus"/>
    <property type="evidence" value="ECO:0007669"/>
    <property type="project" value="TreeGrafter"/>
</dbReference>
<feature type="region of interest" description="Disordered" evidence="4">
    <location>
        <begin position="91"/>
        <end position="119"/>
    </location>
</feature>
<evidence type="ECO:0000256" key="2">
    <source>
        <dbReference type="ARBA" id="ARBA00023242"/>
    </source>
</evidence>
<dbReference type="EMBL" id="KL363199">
    <property type="protein sequence ID" value="KFD55561.1"/>
    <property type="molecule type" value="Genomic_DNA"/>
</dbReference>
<dbReference type="GO" id="GO:0000480">
    <property type="term" value="P:endonucleolytic cleavage in 5'-ETS of tricistronic rRNA transcript (SSU-rRNA, 5.8S rRNA, LSU-rRNA)"/>
    <property type="evidence" value="ECO:0007669"/>
    <property type="project" value="TreeGrafter"/>
</dbReference>
<evidence type="ECO:0000256" key="3">
    <source>
        <dbReference type="PROSITE-ProRule" id="PRU00317"/>
    </source>
</evidence>
<feature type="domain" description="PUM-HD" evidence="5">
    <location>
        <begin position="441"/>
        <end position="669"/>
    </location>
</feature>
<dbReference type="PROSITE" id="PS50303">
    <property type="entry name" value="PUM_HD"/>
    <property type="match status" value="1"/>
</dbReference>
<dbReference type="PROSITE" id="PS50302">
    <property type="entry name" value="PUM"/>
    <property type="match status" value="3"/>
</dbReference>
<keyword evidence="2" id="KW-0539">Nucleus</keyword>
<name>A0A085MEB5_9BILA</name>
<feature type="repeat" description="Pumilio" evidence="3">
    <location>
        <begin position="539"/>
        <end position="577"/>
    </location>
</feature>
<dbReference type="InterPro" id="IPR001313">
    <property type="entry name" value="Pumilio_RNA-bd_rpt"/>
</dbReference>
<sequence>MFHFGSVLLTDLQICFLEINFSNFFRTFVRHPEMKGSSIDSKKYDADLEVNFKCRAFTILISRYDSCLHNVKIASMPQMKKRSAGKFTKISTKPEHRRKRRKTMGSEFSDRAPALSGSSEIRGSVKPLARDLKLYLADLAANIDPDMDEEQITSAFFPAAMTRNVLAECTGQELSVTCDREAGNHLQRILSGSQQSRLDFLSRIVYRKGSELVELFQTASGSRCFEELLTSTMSSRMESLAQQRNVLLKCAILLLENMDYLWSNLNSVHTLRCVGRVLVGAGTEDLQKPTVSKHMTKSCLPGIGYLDDDELRAVFNSLLEKVLDWKHKELIVTDYLNEEAFSLLSQDYLRFDALHEGKFTAQLSSEVLKETTEVIHSQWCGKQSSRFWEQLIRLSPNNFPSELYLKHLQTHLLKLSLHRFANFPLQRFLDRCSNTETASLSVMELINGFKDVWNSKNFGVIVSLMNTAKGTEALEQKLFKELQQVLGYKEESSGDLLPLVLSLGKHGSSSVEMEPQYFGSVLAQCLLQYIDKGELTHSTLQQPVDRIVKLSSHQYGSRYMEAFLRSLNTDERKAFIEKLQPYVFQLANDKFGSRVLEAALDRSDTDGKALLLRNLVCHEKELLRTPHGKVLALKYFLATLSQDEFRWAKQMQKSENRQLKYKELLSLTK</sequence>
<protein>
    <recommendedName>
        <fullName evidence="5">PUM-HD domain-containing protein</fullName>
    </recommendedName>
</protein>
<organism evidence="6 7">
    <name type="scientific">Trichuris suis</name>
    <name type="common">pig whipworm</name>
    <dbReference type="NCBI Taxonomy" id="68888"/>
    <lineage>
        <taxon>Eukaryota</taxon>
        <taxon>Metazoa</taxon>
        <taxon>Ecdysozoa</taxon>
        <taxon>Nematoda</taxon>
        <taxon>Enoplea</taxon>
        <taxon>Dorylaimia</taxon>
        <taxon>Trichinellida</taxon>
        <taxon>Trichuridae</taxon>
        <taxon>Trichuris</taxon>
    </lineage>
</organism>
<evidence type="ECO:0000313" key="7">
    <source>
        <dbReference type="Proteomes" id="UP000030764"/>
    </source>
</evidence>
<dbReference type="GO" id="GO:0030688">
    <property type="term" value="C:preribosome, small subunit precursor"/>
    <property type="evidence" value="ECO:0007669"/>
    <property type="project" value="TreeGrafter"/>
</dbReference>
<keyword evidence="1" id="KW-0677">Repeat</keyword>
<dbReference type="InterPro" id="IPR011989">
    <property type="entry name" value="ARM-like"/>
</dbReference>
<proteinExistence type="predicted"/>
<dbReference type="GO" id="GO:0003723">
    <property type="term" value="F:RNA binding"/>
    <property type="evidence" value="ECO:0007669"/>
    <property type="project" value="InterPro"/>
</dbReference>
<dbReference type="GO" id="GO:0000447">
    <property type="term" value="P:endonucleolytic cleavage in ITS1 to separate SSU-rRNA from 5.8S rRNA and LSU-rRNA from tricistronic rRNA transcript (SSU-rRNA, 5.8S rRNA, LSU-rRNA)"/>
    <property type="evidence" value="ECO:0007669"/>
    <property type="project" value="TreeGrafter"/>
</dbReference>